<keyword evidence="2" id="KW-0472">Membrane</keyword>
<evidence type="ECO:0000313" key="4">
    <source>
        <dbReference type="Proteomes" id="UP000051950"/>
    </source>
</evidence>
<accession>A0A0T5VNT0</accession>
<feature type="region of interest" description="Disordered" evidence="1">
    <location>
        <begin position="1"/>
        <end position="32"/>
    </location>
</feature>
<name>A0A0T5VNT0_9SPHI</name>
<keyword evidence="4" id="KW-1185">Reference proteome</keyword>
<keyword evidence="2" id="KW-1133">Transmembrane helix</keyword>
<comment type="caution">
    <text evidence="3">The sequence shown here is derived from an EMBL/GenBank/DDBJ whole genome shotgun (WGS) entry which is preliminary data.</text>
</comment>
<evidence type="ECO:0000256" key="1">
    <source>
        <dbReference type="SAM" id="MobiDB-lite"/>
    </source>
</evidence>
<feature type="transmembrane region" description="Helical" evidence="2">
    <location>
        <begin position="40"/>
        <end position="64"/>
    </location>
</feature>
<organism evidence="3 4">
    <name type="scientific">Pedobacter ginsenosidimutans</name>
    <dbReference type="NCBI Taxonomy" id="687842"/>
    <lineage>
        <taxon>Bacteria</taxon>
        <taxon>Pseudomonadati</taxon>
        <taxon>Bacteroidota</taxon>
        <taxon>Sphingobacteriia</taxon>
        <taxon>Sphingobacteriales</taxon>
        <taxon>Sphingobacteriaceae</taxon>
        <taxon>Pedobacter</taxon>
    </lineage>
</organism>
<dbReference type="RefSeq" id="WP_057932979.1">
    <property type="nucleotide sequence ID" value="NZ_LMZQ01000009.1"/>
</dbReference>
<dbReference type="AlphaFoldDB" id="A0A0T5VNT0"/>
<dbReference type="OrthoDB" id="772914at2"/>
<dbReference type="EMBL" id="LMZQ01000009">
    <property type="protein sequence ID" value="KRT15530.1"/>
    <property type="molecule type" value="Genomic_DNA"/>
</dbReference>
<dbReference type="Proteomes" id="UP000051950">
    <property type="component" value="Unassembled WGS sequence"/>
</dbReference>
<feature type="compositionally biased region" description="Basic and acidic residues" evidence="1">
    <location>
        <begin position="11"/>
        <end position="22"/>
    </location>
</feature>
<evidence type="ECO:0000313" key="3">
    <source>
        <dbReference type="EMBL" id="KRT15530.1"/>
    </source>
</evidence>
<evidence type="ECO:0000256" key="2">
    <source>
        <dbReference type="SAM" id="Phobius"/>
    </source>
</evidence>
<keyword evidence="2" id="KW-0812">Transmembrane</keyword>
<reference evidence="3 4" key="1">
    <citation type="submission" date="2015-11" db="EMBL/GenBank/DDBJ databases">
        <title>Sequence of Pedobacter ginsenosidimutans.</title>
        <authorList>
            <person name="Carson E."/>
            <person name="Keyser V."/>
            <person name="Newman J."/>
            <person name="Miller J."/>
        </authorList>
    </citation>
    <scope>NUCLEOTIDE SEQUENCE [LARGE SCALE GENOMIC DNA]</scope>
    <source>
        <strain evidence="3 4">KACC 14530</strain>
    </source>
</reference>
<protein>
    <submittedName>
        <fullName evidence="3">Uncharacterized protein</fullName>
    </submittedName>
</protein>
<sequence length="70" mass="8028">MSNISNPKPVKKGDRMDNDHNNLNESYTPGSKHKFEGWPILWILIAIFLISAVLWYTGAAPYLIKWIANK</sequence>
<proteinExistence type="predicted"/>
<gene>
    <name evidence="3" type="ORF">ASU31_14365</name>
</gene>